<dbReference type="KEGG" id="mmed:Mame_03129"/>
<dbReference type="PANTHER" id="PTHR34967">
    <property type="entry name" value="OS02G0257200 PROTEIN"/>
    <property type="match status" value="1"/>
</dbReference>
<dbReference type="eggNOG" id="ENOG502ZC78">
    <property type="taxonomic scope" value="Bacteria"/>
</dbReference>
<feature type="domain" description="YrhK" evidence="2">
    <location>
        <begin position="26"/>
        <end position="81"/>
    </location>
</feature>
<evidence type="ECO:0000259" key="2">
    <source>
        <dbReference type="Pfam" id="PF14145"/>
    </source>
</evidence>
<feature type="transmembrane region" description="Helical" evidence="1">
    <location>
        <begin position="59"/>
        <end position="80"/>
    </location>
</feature>
<organism evidence="3 4">
    <name type="scientific">Martelella mediterranea DSM 17316</name>
    <dbReference type="NCBI Taxonomy" id="1122214"/>
    <lineage>
        <taxon>Bacteria</taxon>
        <taxon>Pseudomonadati</taxon>
        <taxon>Pseudomonadota</taxon>
        <taxon>Alphaproteobacteria</taxon>
        <taxon>Hyphomicrobiales</taxon>
        <taxon>Aurantimonadaceae</taxon>
        <taxon>Martelella</taxon>
    </lineage>
</organism>
<name>A0A1U9Z4B2_9HYPH</name>
<dbReference type="EMBL" id="CP020330">
    <property type="protein sequence ID" value="AQZ52442.1"/>
    <property type="molecule type" value="Genomic_DNA"/>
</dbReference>
<feature type="transmembrane region" description="Helical" evidence="1">
    <location>
        <begin position="203"/>
        <end position="222"/>
    </location>
</feature>
<feature type="transmembrane region" description="Helical" evidence="1">
    <location>
        <begin position="130"/>
        <end position="154"/>
    </location>
</feature>
<evidence type="ECO:0000256" key="1">
    <source>
        <dbReference type="SAM" id="Phobius"/>
    </source>
</evidence>
<reference evidence="3 4" key="1">
    <citation type="submission" date="2017-03" db="EMBL/GenBank/DDBJ databases">
        <title>Foreign affairs: Plasmid Transfer between Roseobacters and Rhizobia.</title>
        <authorList>
            <person name="Bartling P."/>
            <person name="Bunk B."/>
            <person name="Overmann J."/>
            <person name="Brinkmann H."/>
            <person name="Petersen J."/>
        </authorList>
    </citation>
    <scope>NUCLEOTIDE SEQUENCE [LARGE SCALE GENOMIC DNA]</scope>
    <source>
        <strain evidence="3 4">MACL11</strain>
    </source>
</reference>
<sequence>MPHMFVNRPRLHDVIADTPAERKNFRWETINAIAYQAGGLIFILGSICFFPALSAYADLGAWIFFFGSLIYLLVTGHDLIEVFVYAKQRKDPETVWDRLEAWAAWTYVFGTVLFVIGSIFFLSSVDLPKAGAWCFIVGSFLFVIGAVINVIQIVQADDLVTLQMMNLTALTFVVGSALFAVASIPYLWSLASERDETLLDGFLAWQYLVGSILFFIGGLFNYRRAYRVVAMALGRPTSYAHHPLKPLAPRRKKRWER</sequence>
<gene>
    <name evidence="3" type="ORF">Mame_03129</name>
</gene>
<dbReference type="PANTHER" id="PTHR34967:SF1">
    <property type="entry name" value="OS02G0257200 PROTEIN"/>
    <property type="match status" value="1"/>
</dbReference>
<dbReference type="RefSeq" id="WP_018067711.1">
    <property type="nucleotide sequence ID" value="NZ_AQWH01000051.1"/>
</dbReference>
<keyword evidence="4" id="KW-1185">Reference proteome</keyword>
<keyword evidence="1" id="KW-0812">Transmembrane</keyword>
<feature type="domain" description="YrhK" evidence="2">
    <location>
        <begin position="98"/>
        <end position="152"/>
    </location>
</feature>
<evidence type="ECO:0000313" key="4">
    <source>
        <dbReference type="Proteomes" id="UP000191135"/>
    </source>
</evidence>
<dbReference type="AlphaFoldDB" id="A0A1U9Z4B2"/>
<dbReference type="STRING" id="1122214.Mame_03129"/>
<feature type="transmembrane region" description="Helical" evidence="1">
    <location>
        <begin position="32"/>
        <end position="53"/>
    </location>
</feature>
<protein>
    <recommendedName>
        <fullName evidence="2">YrhK domain-containing protein</fullName>
    </recommendedName>
</protein>
<feature type="transmembrane region" description="Helical" evidence="1">
    <location>
        <begin position="101"/>
        <end position="124"/>
    </location>
</feature>
<dbReference type="InterPro" id="IPR025424">
    <property type="entry name" value="YrhK_domain"/>
</dbReference>
<dbReference type="OrthoDB" id="5862062at2"/>
<dbReference type="Proteomes" id="UP000191135">
    <property type="component" value="Chromosome"/>
</dbReference>
<dbReference type="Pfam" id="PF14145">
    <property type="entry name" value="YrhK"/>
    <property type="match status" value="2"/>
</dbReference>
<accession>A0A1U9Z4B2</accession>
<keyword evidence="1" id="KW-0472">Membrane</keyword>
<proteinExistence type="predicted"/>
<evidence type="ECO:0000313" key="3">
    <source>
        <dbReference type="EMBL" id="AQZ52442.1"/>
    </source>
</evidence>
<keyword evidence="1" id="KW-1133">Transmembrane helix</keyword>
<feature type="transmembrane region" description="Helical" evidence="1">
    <location>
        <begin position="166"/>
        <end position="188"/>
    </location>
</feature>